<name>A0A8J2FU01_9BACT</name>
<comment type="caution">
    <text evidence="1">The sequence shown here is derived from an EMBL/GenBank/DDBJ whole genome shotgun (WGS) entry which is preliminary data.</text>
</comment>
<gene>
    <name evidence="1" type="ORF">MPNT_90072</name>
</gene>
<dbReference type="AlphaFoldDB" id="A0A8J2FU01"/>
<evidence type="ECO:0000313" key="2">
    <source>
        <dbReference type="Proteomes" id="UP000663859"/>
    </source>
</evidence>
<organism evidence="1 2">
    <name type="scientific">Candidatus Methylacidithermus pantelleriae</name>
    <dbReference type="NCBI Taxonomy" id="2744239"/>
    <lineage>
        <taxon>Bacteria</taxon>
        <taxon>Pseudomonadati</taxon>
        <taxon>Verrucomicrobiota</taxon>
        <taxon>Methylacidiphilae</taxon>
        <taxon>Methylacidiphilales</taxon>
        <taxon>Methylacidiphilaceae</taxon>
        <taxon>Candidatus Methylacidithermus</taxon>
    </lineage>
</organism>
<sequence>MGRLVEYASQKGWAVTKAVSEIGPGVNGVRPKLLRLLSDLGERHRRRTSRSALAFRL</sequence>
<dbReference type="EMBL" id="CAJNOB010000071">
    <property type="protein sequence ID" value="CAF0705354.1"/>
    <property type="molecule type" value="Genomic_DNA"/>
</dbReference>
<accession>A0A8J2FU01</accession>
<evidence type="ECO:0000313" key="1">
    <source>
        <dbReference type="EMBL" id="CAF0705354.1"/>
    </source>
</evidence>
<proteinExistence type="predicted"/>
<dbReference type="Proteomes" id="UP000663859">
    <property type="component" value="Unassembled WGS sequence"/>
</dbReference>
<reference evidence="1" key="1">
    <citation type="submission" date="2021-02" db="EMBL/GenBank/DDBJ databases">
        <authorList>
            <person name="Cremers G."/>
            <person name="Picone N."/>
        </authorList>
    </citation>
    <scope>NUCLEOTIDE SEQUENCE</scope>
    <source>
        <strain evidence="1">PQ17</strain>
    </source>
</reference>
<protein>
    <submittedName>
        <fullName evidence="1">Uncharacterized protein</fullName>
    </submittedName>
</protein>
<keyword evidence="2" id="KW-1185">Reference proteome</keyword>